<sequence>MHHYQGLNAITVRYPYPLPLVAAALEQLRGARVFTKLDLRSAYNLVHIREGDEWKTAFHTMHGHYEYCVIPFGLTNAPVVFQALINGVFRDLLGGGGVIAYIDDILIYSTSMEDHIRQVREVLARLQRQSPIRETGEVQVPPDHGNLPGLQRFLGFANFYRRFIRNYSSVAAPLTSLLRGKPKRLNWTDQARVAFQQLKNSFTTAPILCHPDPDRPFVVEVDASSSGLRAVLSQQHADPGRVHPCAFYSRKLTTAEVNYDVGNRELLAIKAELEEWRHWLEGARHPIQVLTDHRNLEYLRGAKRLNPRQARWALFFNRFWFTVSYLPGSKNGKADTLSWQSEGDGDPRQPDLMLPATALLAPVRWDLMCEIQRAHAEEPPPANCPPRRLFVPPVPASGYAVGARGTQLGTSGYPPICSASQPPVLVALLGLRFGGLRPTMCYLRPGTE</sequence>
<dbReference type="EMBL" id="JAUCMX010000019">
    <property type="protein sequence ID" value="KAK3516193.1"/>
    <property type="molecule type" value="Genomic_DNA"/>
</dbReference>
<dbReference type="Proteomes" id="UP001274896">
    <property type="component" value="Unassembled WGS sequence"/>
</dbReference>
<dbReference type="CDD" id="cd09274">
    <property type="entry name" value="RNase_HI_RT_Ty3"/>
    <property type="match status" value="1"/>
</dbReference>
<dbReference type="PANTHER" id="PTHR37984">
    <property type="entry name" value="PROTEIN CBG26694"/>
    <property type="match status" value="1"/>
</dbReference>
<reference evidence="5" key="1">
    <citation type="submission" date="2023-06" db="EMBL/GenBank/DDBJ databases">
        <title>Male Hemibagrus guttatus genome.</title>
        <authorList>
            <person name="Bian C."/>
        </authorList>
    </citation>
    <scope>NUCLEOTIDE SEQUENCE</scope>
    <source>
        <strain evidence="5">Male_cb2023</strain>
        <tissue evidence="5">Muscle</tissue>
    </source>
</reference>
<feature type="domain" description="Reverse transcriptase" evidence="4">
    <location>
        <begin position="1"/>
        <end position="158"/>
    </location>
</feature>
<dbReference type="FunFam" id="3.10.20.370:FF:000003">
    <property type="entry name" value="Transposon Tf2-6 polyprotein"/>
    <property type="match status" value="1"/>
</dbReference>
<dbReference type="PANTHER" id="PTHR37984:SF5">
    <property type="entry name" value="PROTEIN NYNRIN-LIKE"/>
    <property type="match status" value="1"/>
</dbReference>
<dbReference type="SUPFAM" id="SSF56672">
    <property type="entry name" value="DNA/RNA polymerases"/>
    <property type="match status" value="1"/>
</dbReference>
<evidence type="ECO:0000313" key="5">
    <source>
        <dbReference type="EMBL" id="KAK3516193.1"/>
    </source>
</evidence>
<dbReference type="EC" id="3.1.26.4" evidence="2"/>
<dbReference type="Pfam" id="PF00078">
    <property type="entry name" value="RVT_1"/>
    <property type="match status" value="1"/>
</dbReference>
<proteinExistence type="inferred from homology"/>
<evidence type="ECO:0000256" key="2">
    <source>
        <dbReference type="ARBA" id="ARBA00012180"/>
    </source>
</evidence>
<dbReference type="FunFam" id="3.30.70.270:FF:000020">
    <property type="entry name" value="Transposon Tf2-6 polyprotein-like Protein"/>
    <property type="match status" value="1"/>
</dbReference>
<keyword evidence="3" id="KW-0511">Multifunctional enzyme</keyword>
<evidence type="ECO:0000259" key="4">
    <source>
        <dbReference type="PROSITE" id="PS50878"/>
    </source>
</evidence>
<evidence type="ECO:0000256" key="1">
    <source>
        <dbReference type="ARBA" id="ARBA00010879"/>
    </source>
</evidence>
<evidence type="ECO:0000313" key="6">
    <source>
        <dbReference type="Proteomes" id="UP001274896"/>
    </source>
</evidence>
<protein>
    <recommendedName>
        <fullName evidence="2">ribonuclease H</fullName>
        <ecNumber evidence="2">3.1.26.4</ecNumber>
    </recommendedName>
</protein>
<comment type="caution">
    <text evidence="5">The sequence shown here is derived from an EMBL/GenBank/DDBJ whole genome shotgun (WGS) entry which is preliminary data.</text>
</comment>
<dbReference type="Gene3D" id="3.30.70.270">
    <property type="match status" value="2"/>
</dbReference>
<gene>
    <name evidence="5" type="ORF">QTP70_005692</name>
</gene>
<dbReference type="AlphaFoldDB" id="A0AAE0UQK1"/>
<dbReference type="GO" id="GO:0004523">
    <property type="term" value="F:RNA-DNA hybrid ribonuclease activity"/>
    <property type="evidence" value="ECO:0007669"/>
    <property type="project" value="UniProtKB-EC"/>
</dbReference>
<organism evidence="5 6">
    <name type="scientific">Hemibagrus guttatus</name>
    <dbReference type="NCBI Taxonomy" id="175788"/>
    <lineage>
        <taxon>Eukaryota</taxon>
        <taxon>Metazoa</taxon>
        <taxon>Chordata</taxon>
        <taxon>Craniata</taxon>
        <taxon>Vertebrata</taxon>
        <taxon>Euteleostomi</taxon>
        <taxon>Actinopterygii</taxon>
        <taxon>Neopterygii</taxon>
        <taxon>Teleostei</taxon>
        <taxon>Ostariophysi</taxon>
        <taxon>Siluriformes</taxon>
        <taxon>Bagridae</taxon>
        <taxon>Hemibagrus</taxon>
    </lineage>
</organism>
<comment type="similarity">
    <text evidence="1">Belongs to the beta type-B retroviral polymerase family. HERV class-II K(HML-2) pol subfamily.</text>
</comment>
<dbReference type="InterPro" id="IPR043128">
    <property type="entry name" value="Rev_trsase/Diguanyl_cyclase"/>
</dbReference>
<dbReference type="Gene3D" id="3.10.10.10">
    <property type="entry name" value="HIV Type 1 Reverse Transcriptase, subunit A, domain 1"/>
    <property type="match status" value="1"/>
</dbReference>
<dbReference type="PROSITE" id="PS50878">
    <property type="entry name" value="RT_POL"/>
    <property type="match status" value="1"/>
</dbReference>
<dbReference type="CDD" id="cd01647">
    <property type="entry name" value="RT_LTR"/>
    <property type="match status" value="1"/>
</dbReference>
<dbReference type="InterPro" id="IPR000477">
    <property type="entry name" value="RT_dom"/>
</dbReference>
<dbReference type="InterPro" id="IPR043502">
    <property type="entry name" value="DNA/RNA_pol_sf"/>
</dbReference>
<name>A0AAE0UQK1_9TELE</name>
<dbReference type="Pfam" id="PF17919">
    <property type="entry name" value="RT_RNaseH_2"/>
    <property type="match status" value="1"/>
</dbReference>
<dbReference type="InterPro" id="IPR050951">
    <property type="entry name" value="Retrovirus_Pol_polyprotein"/>
</dbReference>
<accession>A0AAE0UQK1</accession>
<dbReference type="InterPro" id="IPR041577">
    <property type="entry name" value="RT_RNaseH_2"/>
</dbReference>
<evidence type="ECO:0000256" key="3">
    <source>
        <dbReference type="ARBA" id="ARBA00023268"/>
    </source>
</evidence>
<keyword evidence="6" id="KW-1185">Reference proteome</keyword>